<dbReference type="Pfam" id="PF04079">
    <property type="entry name" value="SMC_ScpB"/>
    <property type="match status" value="1"/>
</dbReference>
<keyword evidence="7" id="KW-1185">Reference proteome</keyword>
<feature type="region of interest" description="Disordered" evidence="5">
    <location>
        <begin position="204"/>
        <end position="233"/>
    </location>
</feature>
<dbReference type="Gene3D" id="1.10.10.10">
    <property type="entry name" value="Winged helix-like DNA-binding domain superfamily/Winged helix DNA-binding domain"/>
    <property type="match status" value="2"/>
</dbReference>
<evidence type="ECO:0000256" key="4">
    <source>
        <dbReference type="ARBA" id="ARBA00023306"/>
    </source>
</evidence>
<organism evidence="6 7">
    <name type="scientific">Luteolibacter luteus</name>
    <dbReference type="NCBI Taxonomy" id="2728835"/>
    <lineage>
        <taxon>Bacteria</taxon>
        <taxon>Pseudomonadati</taxon>
        <taxon>Verrucomicrobiota</taxon>
        <taxon>Verrucomicrobiia</taxon>
        <taxon>Verrucomicrobiales</taxon>
        <taxon>Verrucomicrobiaceae</taxon>
        <taxon>Luteolibacter</taxon>
    </lineage>
</organism>
<keyword evidence="1" id="KW-0963">Cytoplasm</keyword>
<accession>A0A858REG1</accession>
<evidence type="ECO:0000256" key="5">
    <source>
        <dbReference type="SAM" id="MobiDB-lite"/>
    </source>
</evidence>
<sequence>MELPSIVEALLTSSDEPLPAEEIARLVRARVAEAEDSRARKIEDGETPEELPEWLSSLATVSSDQIIVAIAKLNHDYETTGRAFFLMERAKGWKLFTRPSYGEFVRHLFPGRKPERLSGPAMETLAIIAYRQPITKGAIEAVRGVACDGMLQKLLDRELVRIGGRAELPGRPLLYETTELFYEHFGIRSVDDLPNATELRRVKLPEAPAESTGTVESQLALSATDAKSAENAE</sequence>
<dbReference type="Proteomes" id="UP000501812">
    <property type="component" value="Chromosome"/>
</dbReference>
<dbReference type="EMBL" id="CP051774">
    <property type="protein sequence ID" value="QJE94553.1"/>
    <property type="molecule type" value="Genomic_DNA"/>
</dbReference>
<dbReference type="SUPFAM" id="SSF46785">
    <property type="entry name" value="Winged helix' DNA-binding domain"/>
    <property type="match status" value="2"/>
</dbReference>
<dbReference type="InterPro" id="IPR036390">
    <property type="entry name" value="WH_DNA-bd_sf"/>
</dbReference>
<name>A0A858REG1_9BACT</name>
<evidence type="ECO:0000256" key="3">
    <source>
        <dbReference type="ARBA" id="ARBA00022829"/>
    </source>
</evidence>
<reference evidence="6 7" key="1">
    <citation type="submission" date="2020-04" db="EMBL/GenBank/DDBJ databases">
        <title>Luteolibacter sp. G-1-1-1 isolated from soil.</title>
        <authorList>
            <person name="Dahal R.H."/>
        </authorList>
    </citation>
    <scope>NUCLEOTIDE SEQUENCE [LARGE SCALE GENOMIC DNA]</scope>
    <source>
        <strain evidence="6 7">G-1-1-1</strain>
    </source>
</reference>
<evidence type="ECO:0000313" key="7">
    <source>
        <dbReference type="Proteomes" id="UP000501812"/>
    </source>
</evidence>
<protein>
    <submittedName>
        <fullName evidence="6">SMC-Scp complex subunit ScpB</fullName>
    </submittedName>
</protein>
<keyword evidence="3" id="KW-0159">Chromosome partition</keyword>
<evidence type="ECO:0000256" key="1">
    <source>
        <dbReference type="ARBA" id="ARBA00022490"/>
    </source>
</evidence>
<dbReference type="PANTHER" id="PTHR34298:SF2">
    <property type="entry name" value="SEGREGATION AND CONDENSATION PROTEIN B"/>
    <property type="match status" value="1"/>
</dbReference>
<keyword evidence="4" id="KW-0131">Cell cycle</keyword>
<dbReference type="NCBIfam" id="TIGR00281">
    <property type="entry name" value="SMC-Scp complex subunit ScpB"/>
    <property type="match status" value="1"/>
</dbReference>
<feature type="compositionally biased region" description="Polar residues" evidence="5">
    <location>
        <begin position="211"/>
        <end position="221"/>
    </location>
</feature>
<dbReference type="InterPro" id="IPR005234">
    <property type="entry name" value="ScpB_csome_segregation"/>
</dbReference>
<evidence type="ECO:0000313" key="6">
    <source>
        <dbReference type="EMBL" id="QJE94553.1"/>
    </source>
</evidence>
<dbReference type="AlphaFoldDB" id="A0A858REG1"/>
<dbReference type="GO" id="GO:0051304">
    <property type="term" value="P:chromosome separation"/>
    <property type="evidence" value="ECO:0007669"/>
    <property type="project" value="InterPro"/>
</dbReference>
<dbReference type="PANTHER" id="PTHR34298">
    <property type="entry name" value="SEGREGATION AND CONDENSATION PROTEIN B"/>
    <property type="match status" value="1"/>
</dbReference>
<dbReference type="RefSeq" id="WP_169452774.1">
    <property type="nucleotide sequence ID" value="NZ_CP051774.1"/>
</dbReference>
<keyword evidence="2" id="KW-0132">Cell division</keyword>
<proteinExistence type="predicted"/>
<gene>
    <name evidence="6" type="primary">scpB</name>
    <name evidence="6" type="ORF">HHL09_01725</name>
</gene>
<dbReference type="GO" id="GO:0051301">
    <property type="term" value="P:cell division"/>
    <property type="evidence" value="ECO:0007669"/>
    <property type="project" value="UniProtKB-KW"/>
</dbReference>
<dbReference type="InterPro" id="IPR036388">
    <property type="entry name" value="WH-like_DNA-bd_sf"/>
</dbReference>
<dbReference type="KEGG" id="luo:HHL09_01725"/>
<evidence type="ECO:0000256" key="2">
    <source>
        <dbReference type="ARBA" id="ARBA00022618"/>
    </source>
</evidence>
<dbReference type="PIRSF" id="PIRSF019345">
    <property type="entry name" value="ScpB"/>
    <property type="match status" value="1"/>
</dbReference>